<evidence type="ECO:0000313" key="6">
    <source>
        <dbReference type="EMBL" id="PNW77194.1"/>
    </source>
</evidence>
<dbReference type="InterPro" id="IPR011124">
    <property type="entry name" value="Znf_CW"/>
</dbReference>
<dbReference type="Gene3D" id="3.30.40.100">
    <property type="match status" value="1"/>
</dbReference>
<dbReference type="OrthoDB" id="5046242at2759"/>
<evidence type="ECO:0000313" key="7">
    <source>
        <dbReference type="Proteomes" id="UP000006906"/>
    </source>
</evidence>
<keyword evidence="1" id="KW-0479">Metal-binding</keyword>
<keyword evidence="7" id="KW-1185">Reference proteome</keyword>
<keyword evidence="2" id="KW-0863">Zinc-finger</keyword>
<evidence type="ECO:0000256" key="4">
    <source>
        <dbReference type="SAM" id="MobiDB-lite"/>
    </source>
</evidence>
<dbReference type="AlphaFoldDB" id="A0A2K3D9I2"/>
<feature type="compositionally biased region" description="Gly residues" evidence="4">
    <location>
        <begin position="108"/>
        <end position="118"/>
    </location>
</feature>
<feature type="domain" description="CW-type" evidence="5">
    <location>
        <begin position="140"/>
        <end position="195"/>
    </location>
</feature>
<evidence type="ECO:0000259" key="5">
    <source>
        <dbReference type="PROSITE" id="PS51050"/>
    </source>
</evidence>
<gene>
    <name evidence="6" type="ORF">CHLRE_10g426335v5</name>
</gene>
<feature type="region of interest" description="Disordered" evidence="4">
    <location>
        <begin position="81"/>
        <end position="122"/>
    </location>
</feature>
<dbReference type="Proteomes" id="UP000006906">
    <property type="component" value="Chromosome 10"/>
</dbReference>
<accession>A0A2K3D9I2</accession>
<dbReference type="EMBL" id="CM008971">
    <property type="protein sequence ID" value="PNW77194.1"/>
    <property type="molecule type" value="Genomic_DNA"/>
</dbReference>
<evidence type="ECO:0000256" key="3">
    <source>
        <dbReference type="ARBA" id="ARBA00022833"/>
    </source>
</evidence>
<dbReference type="Gramene" id="PNW77194">
    <property type="protein sequence ID" value="PNW77194"/>
    <property type="gene ID" value="CHLRE_10g426335v5"/>
</dbReference>
<protein>
    <recommendedName>
        <fullName evidence="5">CW-type domain-containing protein</fullName>
    </recommendedName>
</protein>
<dbReference type="GeneID" id="66054974"/>
<evidence type="ECO:0000256" key="1">
    <source>
        <dbReference type="ARBA" id="ARBA00022723"/>
    </source>
</evidence>
<reference evidence="6 7" key="1">
    <citation type="journal article" date="2007" name="Science">
        <title>The Chlamydomonas genome reveals the evolution of key animal and plant functions.</title>
        <authorList>
            <person name="Merchant S.S."/>
            <person name="Prochnik S.E."/>
            <person name="Vallon O."/>
            <person name="Harris E.H."/>
            <person name="Karpowicz S.J."/>
            <person name="Witman G.B."/>
            <person name="Terry A."/>
            <person name="Salamov A."/>
            <person name="Fritz-Laylin L.K."/>
            <person name="Marechal-Drouard L."/>
            <person name="Marshall W.F."/>
            <person name="Qu L.H."/>
            <person name="Nelson D.R."/>
            <person name="Sanderfoot A.A."/>
            <person name="Spalding M.H."/>
            <person name="Kapitonov V.V."/>
            <person name="Ren Q."/>
            <person name="Ferris P."/>
            <person name="Lindquist E."/>
            <person name="Shapiro H."/>
            <person name="Lucas S.M."/>
            <person name="Grimwood J."/>
            <person name="Schmutz J."/>
            <person name="Cardol P."/>
            <person name="Cerutti H."/>
            <person name="Chanfreau G."/>
            <person name="Chen C.L."/>
            <person name="Cognat V."/>
            <person name="Croft M.T."/>
            <person name="Dent R."/>
            <person name="Dutcher S."/>
            <person name="Fernandez E."/>
            <person name="Fukuzawa H."/>
            <person name="Gonzalez-Ballester D."/>
            <person name="Gonzalez-Halphen D."/>
            <person name="Hallmann A."/>
            <person name="Hanikenne M."/>
            <person name="Hippler M."/>
            <person name="Inwood W."/>
            <person name="Jabbari K."/>
            <person name="Kalanon M."/>
            <person name="Kuras R."/>
            <person name="Lefebvre P.A."/>
            <person name="Lemaire S.D."/>
            <person name="Lobanov A.V."/>
            <person name="Lohr M."/>
            <person name="Manuell A."/>
            <person name="Meier I."/>
            <person name="Mets L."/>
            <person name="Mittag M."/>
            <person name="Mittelmeier T."/>
            <person name="Moroney J.V."/>
            <person name="Moseley J."/>
            <person name="Napoli C."/>
            <person name="Nedelcu A.M."/>
            <person name="Niyogi K."/>
            <person name="Novoselov S.V."/>
            <person name="Paulsen I.T."/>
            <person name="Pazour G."/>
            <person name="Purton S."/>
            <person name="Ral J.P."/>
            <person name="Riano-Pachon D.M."/>
            <person name="Riekhof W."/>
            <person name="Rymarquis L."/>
            <person name="Schroda M."/>
            <person name="Stern D."/>
            <person name="Umen J."/>
            <person name="Willows R."/>
            <person name="Wilson N."/>
            <person name="Zimmer S.L."/>
            <person name="Allmer J."/>
            <person name="Balk J."/>
            <person name="Bisova K."/>
            <person name="Chen C.J."/>
            <person name="Elias M."/>
            <person name="Gendler K."/>
            <person name="Hauser C."/>
            <person name="Lamb M.R."/>
            <person name="Ledford H."/>
            <person name="Long J.C."/>
            <person name="Minagawa J."/>
            <person name="Page M.D."/>
            <person name="Pan J."/>
            <person name="Pootakham W."/>
            <person name="Roje S."/>
            <person name="Rose A."/>
            <person name="Stahlberg E."/>
            <person name="Terauchi A.M."/>
            <person name="Yang P."/>
            <person name="Ball S."/>
            <person name="Bowler C."/>
            <person name="Dieckmann C.L."/>
            <person name="Gladyshev V.N."/>
            <person name="Green P."/>
            <person name="Jorgensen R."/>
            <person name="Mayfield S."/>
            <person name="Mueller-Roeber B."/>
            <person name="Rajamani S."/>
            <person name="Sayre R.T."/>
            <person name="Brokstein P."/>
            <person name="Dubchak I."/>
            <person name="Goodstein D."/>
            <person name="Hornick L."/>
            <person name="Huang Y.W."/>
            <person name="Jhaveri J."/>
            <person name="Luo Y."/>
            <person name="Martinez D."/>
            <person name="Ngau W.C."/>
            <person name="Otillar B."/>
            <person name="Poliakov A."/>
            <person name="Porter A."/>
            <person name="Szajkowski L."/>
            <person name="Werner G."/>
            <person name="Zhou K."/>
            <person name="Grigoriev I.V."/>
            <person name="Rokhsar D.S."/>
            <person name="Grossman A.R."/>
        </authorList>
    </citation>
    <scope>NUCLEOTIDE SEQUENCE [LARGE SCALE GENOMIC DNA]</scope>
    <source>
        <strain evidence="7">CC-503</strain>
    </source>
</reference>
<evidence type="ECO:0000256" key="2">
    <source>
        <dbReference type="ARBA" id="ARBA00022771"/>
    </source>
</evidence>
<organism evidence="6 7">
    <name type="scientific">Chlamydomonas reinhardtii</name>
    <name type="common">Chlamydomonas smithii</name>
    <dbReference type="NCBI Taxonomy" id="3055"/>
    <lineage>
        <taxon>Eukaryota</taxon>
        <taxon>Viridiplantae</taxon>
        <taxon>Chlorophyta</taxon>
        <taxon>core chlorophytes</taxon>
        <taxon>Chlorophyceae</taxon>
        <taxon>CS clade</taxon>
        <taxon>Chlamydomonadales</taxon>
        <taxon>Chlamydomonadaceae</taxon>
        <taxon>Chlamydomonas</taxon>
    </lineage>
</organism>
<dbReference type="GO" id="GO:0008270">
    <property type="term" value="F:zinc ion binding"/>
    <property type="evidence" value="ECO:0007669"/>
    <property type="project" value="UniProtKB-KW"/>
</dbReference>
<dbReference type="PROSITE" id="PS51050">
    <property type="entry name" value="ZF_CW"/>
    <property type="match status" value="1"/>
</dbReference>
<dbReference type="RefSeq" id="XP_042919955.1">
    <property type="nucleotide sequence ID" value="XM_043066559.1"/>
</dbReference>
<proteinExistence type="predicted"/>
<name>A0A2K3D9I2_CHLRE</name>
<dbReference type="Pfam" id="PF07496">
    <property type="entry name" value="zf-CW"/>
    <property type="match status" value="1"/>
</dbReference>
<dbReference type="ExpressionAtlas" id="A0A2K3D9I2">
    <property type="expression patterns" value="baseline"/>
</dbReference>
<sequence length="195" mass="20878">MATEPLFISGISHIERRKGEHIPPDALVELYQQHKAEQARILAQAQAQAQAQAKAAKAADGQLTKEQLLAIMEAQRTSATKVPIGRGSAAAPAAGGGRGGHHHHHHQGGGGRGRGGGAAAAARAKAAAARKYADDDDDEADGTDQWVQCSLCQQWRQVPDEFWQEINNADEDEDWTCKDAKWPVVDYEPGTPACC</sequence>
<keyword evidence="3" id="KW-0862">Zinc</keyword>